<keyword evidence="3" id="KW-1185">Reference proteome</keyword>
<sequence length="503" mass="52150">MKMRKHLSLILAAALFAFSFAGTASAVNVWDGTTGTVPQPVGSVITITTGAQLAAFRNAVNNGNDYANYTIRLGDDINLNNNEWTPIGRFKAYWTTQYNKAFKGVFDGAGHSITGLKVNNTAGNFNDRGETAALFGYIDYPSNSKTAAARSMTPADKAALDAAELGLTGEDYYRVLAERRDFYETFGVKPVPAIETRSVTPSYAAKGVVKNLKVYGTVTNTKGQGAAGVVCWNDGLVENCYFEGTASCSGAGRAYVGGICSLLGDNVDTTSTFVVNCVASADLNASGGSFSYAGGIAAFCYEMNSGYIVNCSVQPGTIIYSNMNAGGVVGAFANKVYNCSSAAESITVSPTVIPENEDQRNYTGGIVGAYGTVYSCYWLHGGAYQPNYAIGGGTDTSGRKTTVAALPRASVLFGRKTIAVNGTAYAPKTTYPTGAAANTLSYSGWNSSATSVAGVNSSSGLVTGYSAGKAVISATAASSGSWWSTALAGTVGVTPESTFTVTQ</sequence>
<reference evidence="2 3" key="1">
    <citation type="submission" date="2014-04" db="EMBL/GenBank/DDBJ databases">
        <title>Draft Genome Sequence of Synergistes jonesii.</title>
        <authorList>
            <person name="Coil D.A."/>
            <person name="Eisen J.A."/>
            <person name="Holland-Moritz H.E."/>
        </authorList>
    </citation>
    <scope>NUCLEOTIDE SEQUENCE [LARGE SCALE GENOMIC DNA]</scope>
    <source>
        <strain evidence="2 3">78-1</strain>
    </source>
</reference>
<feature type="chain" id="PRO_5001689889" description="BIG2 domain-containing protein" evidence="1">
    <location>
        <begin position="27"/>
        <end position="503"/>
    </location>
</feature>
<evidence type="ECO:0000313" key="2">
    <source>
        <dbReference type="EMBL" id="KEJ92326.1"/>
    </source>
</evidence>
<dbReference type="SUPFAM" id="SSF49373">
    <property type="entry name" value="Invasin/intimin cell-adhesion fragments"/>
    <property type="match status" value="1"/>
</dbReference>
<organism evidence="2 3">
    <name type="scientific">Synergistes jonesii</name>
    <dbReference type="NCBI Taxonomy" id="2754"/>
    <lineage>
        <taxon>Bacteria</taxon>
        <taxon>Thermotogati</taxon>
        <taxon>Synergistota</taxon>
        <taxon>Synergistia</taxon>
        <taxon>Synergistales</taxon>
        <taxon>Synergistaceae</taxon>
        <taxon>Synergistes</taxon>
    </lineage>
</organism>
<dbReference type="EMBL" id="JMKI01000031">
    <property type="protein sequence ID" value="KEJ92326.1"/>
    <property type="molecule type" value="Genomic_DNA"/>
</dbReference>
<dbReference type="InterPro" id="IPR008964">
    <property type="entry name" value="Invasin/intimin_cell_adhesion"/>
</dbReference>
<keyword evidence="1" id="KW-0732">Signal</keyword>
<proteinExistence type="predicted"/>
<dbReference type="Gene3D" id="2.60.40.1080">
    <property type="match status" value="1"/>
</dbReference>
<protein>
    <recommendedName>
        <fullName evidence="4">BIG2 domain-containing protein</fullName>
    </recommendedName>
</protein>
<accession>A0A073IS68</accession>
<dbReference type="GeneID" id="90983618"/>
<evidence type="ECO:0008006" key="4">
    <source>
        <dbReference type="Google" id="ProtNLM"/>
    </source>
</evidence>
<dbReference type="STRING" id="2754.EH55_04820"/>
<dbReference type="Gene3D" id="2.160.20.110">
    <property type="match status" value="2"/>
</dbReference>
<gene>
    <name evidence="2" type="ORF">EH55_04820</name>
</gene>
<evidence type="ECO:0000256" key="1">
    <source>
        <dbReference type="SAM" id="SignalP"/>
    </source>
</evidence>
<dbReference type="AlphaFoldDB" id="A0A073IS68"/>
<evidence type="ECO:0000313" key="3">
    <source>
        <dbReference type="Proteomes" id="UP000027665"/>
    </source>
</evidence>
<dbReference type="Proteomes" id="UP000027665">
    <property type="component" value="Unassembled WGS sequence"/>
</dbReference>
<feature type="signal peptide" evidence="1">
    <location>
        <begin position="1"/>
        <end position="26"/>
    </location>
</feature>
<comment type="caution">
    <text evidence="2">The sequence shown here is derived from an EMBL/GenBank/DDBJ whole genome shotgun (WGS) entry which is preliminary data.</text>
</comment>
<name>A0A073IS68_9BACT</name>
<dbReference type="RefSeq" id="WP_037976082.1">
    <property type="nucleotide sequence ID" value="NZ_CAMETI010000009.1"/>
</dbReference>
<dbReference type="OrthoDB" id="9776533at2"/>